<dbReference type="SUPFAM" id="SSF46767">
    <property type="entry name" value="Methylated DNA-protein cysteine methyltransferase, C-terminal domain"/>
    <property type="match status" value="1"/>
</dbReference>
<protein>
    <recommendedName>
        <fullName evidence="2">Methylated-DNA-[protein]-cysteine S-methyltransferase DNA binding domain-containing protein</fullName>
    </recommendedName>
</protein>
<evidence type="ECO:0000313" key="4">
    <source>
        <dbReference type="Proteomes" id="UP000680750"/>
    </source>
</evidence>
<sequence>MELPDHADAVLSVVESIPPGRVMSYGAIADVVRAQGGVASARSVGTVMARYGGMVCWYRVVNSVGRTPLGHELRARALLAAEGVPFRGDRVDMRAAAWYPED</sequence>
<name>A0A810L2B7_9ACTN</name>
<dbReference type="GO" id="GO:0003824">
    <property type="term" value="F:catalytic activity"/>
    <property type="evidence" value="ECO:0007669"/>
    <property type="project" value="InterPro"/>
</dbReference>
<dbReference type="RefSeq" id="WP_030445855.1">
    <property type="nucleotide sequence ID" value="NZ_AP023354.1"/>
</dbReference>
<gene>
    <name evidence="3" type="ORF">Asera_24260</name>
</gene>
<dbReference type="InterPro" id="IPR036388">
    <property type="entry name" value="WH-like_DNA-bd_sf"/>
</dbReference>
<dbReference type="EMBL" id="AP023354">
    <property type="protein sequence ID" value="BCJ28318.1"/>
    <property type="molecule type" value="Genomic_DNA"/>
</dbReference>
<accession>A0A810L2B7</accession>
<dbReference type="Gene3D" id="1.10.10.10">
    <property type="entry name" value="Winged helix-like DNA-binding domain superfamily/Winged helix DNA-binding domain"/>
    <property type="match status" value="1"/>
</dbReference>
<evidence type="ECO:0000256" key="1">
    <source>
        <dbReference type="ARBA" id="ARBA00022763"/>
    </source>
</evidence>
<dbReference type="Proteomes" id="UP000680750">
    <property type="component" value="Chromosome"/>
</dbReference>
<dbReference type="GO" id="GO:0006281">
    <property type="term" value="P:DNA repair"/>
    <property type="evidence" value="ECO:0007669"/>
    <property type="project" value="InterPro"/>
</dbReference>
<dbReference type="AlphaFoldDB" id="A0A810L2B7"/>
<evidence type="ECO:0000313" key="3">
    <source>
        <dbReference type="EMBL" id="BCJ28318.1"/>
    </source>
</evidence>
<keyword evidence="1" id="KW-0227">DNA damage</keyword>
<dbReference type="KEGG" id="aser:Asera_24260"/>
<dbReference type="PANTHER" id="PTHR42942:SF1">
    <property type="entry name" value="ALKYLTRANSFERASE-LIKE PROTEIN 1"/>
    <property type="match status" value="1"/>
</dbReference>
<evidence type="ECO:0000259" key="2">
    <source>
        <dbReference type="Pfam" id="PF01035"/>
    </source>
</evidence>
<feature type="domain" description="Methylated-DNA-[protein]-cysteine S-methyltransferase DNA binding" evidence="2">
    <location>
        <begin position="8"/>
        <end position="84"/>
    </location>
</feature>
<dbReference type="Pfam" id="PF01035">
    <property type="entry name" value="DNA_binding_1"/>
    <property type="match status" value="1"/>
</dbReference>
<dbReference type="InterPro" id="IPR036217">
    <property type="entry name" value="MethylDNA_cys_MeTrfase_DNAb"/>
</dbReference>
<proteinExistence type="predicted"/>
<dbReference type="InterPro" id="IPR052520">
    <property type="entry name" value="ATL_DNA_repair"/>
</dbReference>
<dbReference type="CDD" id="cd06445">
    <property type="entry name" value="ATase"/>
    <property type="match status" value="1"/>
</dbReference>
<keyword evidence="4" id="KW-1185">Reference proteome</keyword>
<dbReference type="InterPro" id="IPR014048">
    <property type="entry name" value="MethylDNA_cys_MeTrfase_DNA-bd"/>
</dbReference>
<organism evidence="3 4">
    <name type="scientific">Actinocatenispora sera</name>
    <dbReference type="NCBI Taxonomy" id="390989"/>
    <lineage>
        <taxon>Bacteria</taxon>
        <taxon>Bacillati</taxon>
        <taxon>Actinomycetota</taxon>
        <taxon>Actinomycetes</taxon>
        <taxon>Micromonosporales</taxon>
        <taxon>Micromonosporaceae</taxon>
        <taxon>Actinocatenispora</taxon>
    </lineage>
</organism>
<reference evidence="3" key="1">
    <citation type="submission" date="2020-08" db="EMBL/GenBank/DDBJ databases">
        <title>Whole genome shotgun sequence of Actinocatenispora sera NBRC 101916.</title>
        <authorList>
            <person name="Komaki H."/>
            <person name="Tamura T."/>
        </authorList>
    </citation>
    <scope>NUCLEOTIDE SEQUENCE</scope>
    <source>
        <strain evidence="3">NBRC 101916</strain>
    </source>
</reference>
<dbReference type="OrthoDB" id="9132167at2"/>
<dbReference type="PANTHER" id="PTHR42942">
    <property type="entry name" value="6-O-METHYLGUANINE DNA METHYLTRANSFERASE"/>
    <property type="match status" value="1"/>
</dbReference>